<protein>
    <recommendedName>
        <fullName evidence="8">Rhodopsin domain-containing protein</fullName>
    </recommendedName>
</protein>
<evidence type="ECO:0000256" key="1">
    <source>
        <dbReference type="ARBA" id="ARBA00004141"/>
    </source>
</evidence>
<dbReference type="PANTHER" id="PTHR33048:SF47">
    <property type="entry name" value="INTEGRAL MEMBRANE PROTEIN-RELATED"/>
    <property type="match status" value="1"/>
</dbReference>
<feature type="transmembrane region" description="Helical" evidence="7">
    <location>
        <begin position="218"/>
        <end position="236"/>
    </location>
</feature>
<feature type="compositionally biased region" description="Polar residues" evidence="6">
    <location>
        <begin position="419"/>
        <end position="430"/>
    </location>
</feature>
<comment type="subcellular location">
    <subcellularLocation>
        <location evidence="1">Membrane</location>
        <topology evidence="1">Multi-pass membrane protein</topology>
    </subcellularLocation>
</comment>
<feature type="compositionally biased region" description="Low complexity" evidence="6">
    <location>
        <begin position="439"/>
        <end position="456"/>
    </location>
</feature>
<sequence length="520" mass="57013">MVFHEDVDDAIAGVVNAADVHFGARDLGWQALGPTIAVVILSSCVVGLRWYTRARLLHCVGWDDYVMLVSSILSWVMLALIAAAVHQGVGVVHESALQAATVTKLIIANNNIWAILVNVTKASILMQYLRIFTDRTTRALCYVLLAALLPAIFWAVLGGTLLCSPVAKLWDPQIPGHCLSARWYWISVAIVDIDIDFFVLCLPIPAVFGLHLPRKQKLSLVGVFSLGFFVCGAGIARLTSVSVFSARDEYTVSGVWAIIWSVVEANVGIICASLLALRPLLDLWFPNVTQDDGPPKYSIWLLPMQNSLPVEASEAGGTTAKQPETPTSARSGWRSTHKSSLPTITLSQAPISTLSPAANRAPFLPNEPMKLYAPPRTRRGTPLHAQRYRQLPEQYTPRTFLHPMAIPQSNTIHPRGGMSTASTPSKQQAAMTEAFESFRPSTDSETSSSPDPTTRPETPPPEPWRPNRSPFNPPVLASNPLPAKPRIIPDSPLSDRPLWPKDKSKMWEHEDGFVMDGCML</sequence>
<evidence type="ECO:0000256" key="5">
    <source>
        <dbReference type="ARBA" id="ARBA00038359"/>
    </source>
</evidence>
<feature type="region of interest" description="Disordered" evidence="6">
    <location>
        <begin position="312"/>
        <end position="339"/>
    </location>
</feature>
<name>A0AAE0WWN2_9PEZI</name>
<evidence type="ECO:0000313" key="10">
    <source>
        <dbReference type="Proteomes" id="UP001274830"/>
    </source>
</evidence>
<comment type="caution">
    <text evidence="9">The sequence shown here is derived from an EMBL/GenBank/DDBJ whole genome shotgun (WGS) entry which is preliminary data.</text>
</comment>
<evidence type="ECO:0000256" key="6">
    <source>
        <dbReference type="SAM" id="MobiDB-lite"/>
    </source>
</evidence>
<proteinExistence type="inferred from homology"/>
<feature type="region of interest" description="Disordered" evidence="6">
    <location>
        <begin position="407"/>
        <end position="502"/>
    </location>
</feature>
<feature type="region of interest" description="Disordered" evidence="6">
    <location>
        <begin position="357"/>
        <end position="383"/>
    </location>
</feature>
<feature type="transmembrane region" description="Helical" evidence="7">
    <location>
        <begin position="182"/>
        <end position="206"/>
    </location>
</feature>
<feature type="transmembrane region" description="Helical" evidence="7">
    <location>
        <begin position="64"/>
        <end position="85"/>
    </location>
</feature>
<organism evidence="9 10">
    <name type="scientific">Recurvomyces mirabilis</name>
    <dbReference type="NCBI Taxonomy" id="574656"/>
    <lineage>
        <taxon>Eukaryota</taxon>
        <taxon>Fungi</taxon>
        <taxon>Dikarya</taxon>
        <taxon>Ascomycota</taxon>
        <taxon>Pezizomycotina</taxon>
        <taxon>Dothideomycetes</taxon>
        <taxon>Dothideomycetidae</taxon>
        <taxon>Mycosphaerellales</taxon>
        <taxon>Teratosphaeriaceae</taxon>
        <taxon>Recurvomyces</taxon>
    </lineage>
</organism>
<gene>
    <name evidence="9" type="ORF">LTR78_000131</name>
</gene>
<feature type="transmembrane region" description="Helical" evidence="7">
    <location>
        <begin position="31"/>
        <end position="52"/>
    </location>
</feature>
<dbReference type="GO" id="GO:0016020">
    <property type="term" value="C:membrane"/>
    <property type="evidence" value="ECO:0007669"/>
    <property type="project" value="UniProtKB-SubCell"/>
</dbReference>
<feature type="domain" description="Rhodopsin" evidence="8">
    <location>
        <begin position="48"/>
        <end position="281"/>
    </location>
</feature>
<keyword evidence="4 7" id="KW-0472">Membrane</keyword>
<keyword evidence="2 7" id="KW-0812">Transmembrane</keyword>
<dbReference type="PANTHER" id="PTHR33048">
    <property type="entry name" value="PTH11-LIKE INTEGRAL MEMBRANE PROTEIN (AFU_ORTHOLOGUE AFUA_5G11245)"/>
    <property type="match status" value="1"/>
</dbReference>
<dbReference type="InterPro" id="IPR049326">
    <property type="entry name" value="Rhodopsin_dom_fungi"/>
</dbReference>
<feature type="transmembrane region" description="Helical" evidence="7">
    <location>
        <begin position="97"/>
        <end position="119"/>
    </location>
</feature>
<feature type="compositionally biased region" description="Polar residues" evidence="6">
    <location>
        <begin position="319"/>
        <end position="339"/>
    </location>
</feature>
<dbReference type="Pfam" id="PF20684">
    <property type="entry name" value="Fung_rhodopsin"/>
    <property type="match status" value="1"/>
</dbReference>
<feature type="transmembrane region" description="Helical" evidence="7">
    <location>
        <begin position="139"/>
        <end position="162"/>
    </location>
</feature>
<dbReference type="Proteomes" id="UP001274830">
    <property type="component" value="Unassembled WGS sequence"/>
</dbReference>
<evidence type="ECO:0000256" key="3">
    <source>
        <dbReference type="ARBA" id="ARBA00022989"/>
    </source>
</evidence>
<evidence type="ECO:0000256" key="2">
    <source>
        <dbReference type="ARBA" id="ARBA00022692"/>
    </source>
</evidence>
<evidence type="ECO:0000313" key="9">
    <source>
        <dbReference type="EMBL" id="KAK3679755.1"/>
    </source>
</evidence>
<reference evidence="9" key="1">
    <citation type="submission" date="2023-07" db="EMBL/GenBank/DDBJ databases">
        <title>Black Yeasts Isolated from many extreme environments.</title>
        <authorList>
            <person name="Coleine C."/>
            <person name="Stajich J.E."/>
            <person name="Selbmann L."/>
        </authorList>
    </citation>
    <scope>NUCLEOTIDE SEQUENCE</scope>
    <source>
        <strain evidence="9">CCFEE 5485</strain>
    </source>
</reference>
<comment type="similarity">
    <text evidence="5">Belongs to the SAT4 family.</text>
</comment>
<keyword evidence="10" id="KW-1185">Reference proteome</keyword>
<evidence type="ECO:0000259" key="8">
    <source>
        <dbReference type="Pfam" id="PF20684"/>
    </source>
</evidence>
<evidence type="ECO:0000256" key="4">
    <source>
        <dbReference type="ARBA" id="ARBA00023136"/>
    </source>
</evidence>
<dbReference type="EMBL" id="JAUTXT010000001">
    <property type="protein sequence ID" value="KAK3679755.1"/>
    <property type="molecule type" value="Genomic_DNA"/>
</dbReference>
<keyword evidence="3 7" id="KW-1133">Transmembrane helix</keyword>
<accession>A0AAE0WWN2</accession>
<evidence type="ECO:0000256" key="7">
    <source>
        <dbReference type="SAM" id="Phobius"/>
    </source>
</evidence>
<feature type="transmembrane region" description="Helical" evidence="7">
    <location>
        <begin position="256"/>
        <end position="277"/>
    </location>
</feature>
<dbReference type="InterPro" id="IPR052337">
    <property type="entry name" value="SAT4-like"/>
</dbReference>
<dbReference type="AlphaFoldDB" id="A0AAE0WWN2"/>